<gene>
    <name evidence="3" type="ORF">ZYGR_0P03570</name>
</gene>
<dbReference type="EMBL" id="BDGX01000016">
    <property type="protein sequence ID" value="GAV49711.1"/>
    <property type="molecule type" value="Genomic_DNA"/>
</dbReference>
<evidence type="ECO:0000313" key="4">
    <source>
        <dbReference type="Proteomes" id="UP000187013"/>
    </source>
</evidence>
<evidence type="ECO:0000256" key="1">
    <source>
        <dbReference type="ARBA" id="ARBA00006964"/>
    </source>
</evidence>
<name>A0A1Q3A1X6_ZYGRO</name>
<dbReference type="GO" id="GO:0005739">
    <property type="term" value="C:mitochondrion"/>
    <property type="evidence" value="ECO:0007669"/>
    <property type="project" value="EnsemblFungi"/>
</dbReference>
<keyword evidence="2" id="KW-0479">Metal-binding</keyword>
<dbReference type="OMA" id="NFDKTHL"/>
<dbReference type="PANTHER" id="PTHR13799:SF13">
    <property type="entry name" value="NIF3-LIKE PROTEIN 1"/>
    <property type="match status" value="1"/>
</dbReference>
<feature type="binding site" evidence="2">
    <location>
        <position position="257"/>
    </location>
    <ligand>
        <name>a divalent metal cation</name>
        <dbReference type="ChEBI" id="CHEBI:60240"/>
        <label>1</label>
    </ligand>
</feature>
<dbReference type="Gene3D" id="3.40.1390.30">
    <property type="entry name" value="NIF3 (NGG1p interacting factor 3)-like"/>
    <property type="match status" value="1"/>
</dbReference>
<protein>
    <recommendedName>
        <fullName evidence="5">YbgI/family dinuclear metal center protein</fullName>
    </recommendedName>
</protein>
<dbReference type="AlphaFoldDB" id="A0A1Q3A1X6"/>
<comment type="similarity">
    <text evidence="1">Belongs to the GTP cyclohydrolase I type 2/NIF3 family.</text>
</comment>
<evidence type="ECO:0000256" key="2">
    <source>
        <dbReference type="PIRSR" id="PIRSR602678-1"/>
    </source>
</evidence>
<dbReference type="InterPro" id="IPR002678">
    <property type="entry name" value="DUF34/NIF3"/>
</dbReference>
<reference evidence="3 4" key="1">
    <citation type="submission" date="2016-08" db="EMBL/GenBank/DDBJ databases">
        <title>Draft genome sequence of allopolyploid Zygosaccharomyces rouxii.</title>
        <authorList>
            <person name="Watanabe J."/>
            <person name="Uehara K."/>
            <person name="Mogi Y."/>
            <person name="Tsukioka Y."/>
        </authorList>
    </citation>
    <scope>NUCLEOTIDE SEQUENCE [LARGE SCALE GENOMIC DNA]</scope>
    <source>
        <strain evidence="3 4">NBRC 110957</strain>
    </source>
</reference>
<accession>A0A1Q3A1X6</accession>
<dbReference type="InterPro" id="IPR036069">
    <property type="entry name" value="DUF34/NIF3_sf"/>
</dbReference>
<dbReference type="Pfam" id="PF01784">
    <property type="entry name" value="DUF34_NIF3"/>
    <property type="match status" value="1"/>
</dbReference>
<comment type="caution">
    <text evidence="3">The sequence shown here is derived from an EMBL/GenBank/DDBJ whole genome shotgun (WGS) entry which is preliminary data.</text>
</comment>
<dbReference type="FunFam" id="3.40.1390.30:FF:000001">
    <property type="entry name" value="GTP cyclohydrolase 1 type 2"/>
    <property type="match status" value="1"/>
</dbReference>
<organism evidence="3 4">
    <name type="scientific">Zygosaccharomyces rouxii</name>
    <dbReference type="NCBI Taxonomy" id="4956"/>
    <lineage>
        <taxon>Eukaryota</taxon>
        <taxon>Fungi</taxon>
        <taxon>Dikarya</taxon>
        <taxon>Ascomycota</taxon>
        <taxon>Saccharomycotina</taxon>
        <taxon>Saccharomycetes</taxon>
        <taxon>Saccharomycetales</taxon>
        <taxon>Saccharomycetaceae</taxon>
        <taxon>Zygosaccharomyces</taxon>
    </lineage>
</organism>
<dbReference type="Proteomes" id="UP000187013">
    <property type="component" value="Unassembled WGS sequence"/>
</dbReference>
<evidence type="ECO:0000313" key="3">
    <source>
        <dbReference type="EMBL" id="GAV49711.1"/>
    </source>
</evidence>
<dbReference type="SUPFAM" id="SSF102705">
    <property type="entry name" value="NIF3 (NGG1p interacting factor 3)-like"/>
    <property type="match status" value="1"/>
</dbReference>
<proteinExistence type="inferred from homology"/>
<dbReference type="eggNOG" id="KOG4131">
    <property type="taxonomic scope" value="Eukaryota"/>
</dbReference>
<sequence>MSRALARSQLQRFINAVTKYYPSGYADSSWDNTGLLIDCSVEKASSEEPRVLLTVDLTASVVQEAIEKGCNAILAYHPFIFPSWKSLSPHSNPQHRSALRLIQEGISVYSPHTAVDAAKGGVNDWLAFGLAGNDRYRVVSNVVLEPIKGQCINGEEPSEVGYGRLVTLSAPLSLAQIVENVKKSLGIPHVQVASLAKDHQQHNIRKIALCAGSGSGVFKSLREDVDLYYSGELGHHEVLRYKESGKAVIVCNHSNTERGFLRDEFSKQLQDEGIENIVSETDVDPLQVV</sequence>
<feature type="binding site" evidence="2">
    <location>
        <position position="253"/>
    </location>
    <ligand>
        <name>a divalent metal cation</name>
        <dbReference type="ChEBI" id="CHEBI:60240"/>
        <label>1</label>
    </ligand>
</feature>
<dbReference type="NCBIfam" id="TIGR00486">
    <property type="entry name" value="YbgI_SA1388"/>
    <property type="match status" value="1"/>
</dbReference>
<evidence type="ECO:0008006" key="5">
    <source>
        <dbReference type="Google" id="ProtNLM"/>
    </source>
</evidence>
<dbReference type="PANTHER" id="PTHR13799">
    <property type="entry name" value="NGG1 INTERACTING FACTOR 3"/>
    <property type="match status" value="1"/>
</dbReference>
<feature type="binding site" evidence="2">
    <location>
        <position position="77"/>
    </location>
    <ligand>
        <name>a divalent metal cation</name>
        <dbReference type="ChEBI" id="CHEBI:60240"/>
        <label>1</label>
    </ligand>
</feature>
<dbReference type="GO" id="GO:0046872">
    <property type="term" value="F:metal ion binding"/>
    <property type="evidence" value="ECO:0007669"/>
    <property type="project" value="UniProtKB-KW"/>
</dbReference>
<feature type="binding site" evidence="2">
    <location>
        <position position="116"/>
    </location>
    <ligand>
        <name>a divalent metal cation</name>
        <dbReference type="ChEBI" id="CHEBI:60240"/>
        <label>1</label>
    </ligand>
</feature>
<dbReference type="OrthoDB" id="3345469at2759"/>